<feature type="region of interest" description="Disordered" evidence="8">
    <location>
        <begin position="316"/>
        <end position="352"/>
    </location>
</feature>
<proteinExistence type="inferred from homology"/>
<evidence type="ECO:0000259" key="9">
    <source>
        <dbReference type="Pfam" id="PF01529"/>
    </source>
</evidence>
<feature type="transmembrane region" description="Helical" evidence="7">
    <location>
        <begin position="6"/>
        <end position="25"/>
    </location>
</feature>
<dbReference type="AlphaFoldDB" id="A0A8J4PRX2"/>
<comment type="subcellular location">
    <subcellularLocation>
        <location evidence="1">Membrane</location>
        <topology evidence="1">Multi-pass membrane protein</topology>
    </subcellularLocation>
</comment>
<dbReference type="Pfam" id="PF01529">
    <property type="entry name" value="DHHC"/>
    <property type="match status" value="1"/>
</dbReference>
<dbReference type="PANTHER" id="PTHR22883:SF473">
    <property type="entry name" value="PALMITOYLTRANSFERASE"/>
    <property type="match status" value="1"/>
</dbReference>
<evidence type="ECO:0000256" key="3">
    <source>
        <dbReference type="ARBA" id="ARBA00022692"/>
    </source>
</evidence>
<evidence type="ECO:0000256" key="4">
    <source>
        <dbReference type="ARBA" id="ARBA00022989"/>
    </source>
</evidence>
<feature type="transmembrane region" description="Helical" evidence="7">
    <location>
        <begin position="80"/>
        <end position="96"/>
    </location>
</feature>
<keyword evidence="11" id="KW-1185">Reference proteome</keyword>
<dbReference type="EMBL" id="AJWJ01000330">
    <property type="protein sequence ID" value="KAF2071885.1"/>
    <property type="molecule type" value="Genomic_DNA"/>
</dbReference>
<dbReference type="GO" id="GO:0006612">
    <property type="term" value="P:protein targeting to membrane"/>
    <property type="evidence" value="ECO:0007669"/>
    <property type="project" value="TreeGrafter"/>
</dbReference>
<comment type="caution">
    <text evidence="10">The sequence shown here is derived from an EMBL/GenBank/DDBJ whole genome shotgun (WGS) entry which is preliminary data.</text>
</comment>
<feature type="transmembrane region" description="Helical" evidence="7">
    <location>
        <begin position="204"/>
        <end position="231"/>
    </location>
</feature>
<evidence type="ECO:0000256" key="1">
    <source>
        <dbReference type="ARBA" id="ARBA00004141"/>
    </source>
</evidence>
<evidence type="ECO:0000256" key="5">
    <source>
        <dbReference type="ARBA" id="ARBA00023136"/>
    </source>
</evidence>
<keyword evidence="5 7" id="KW-0472">Membrane</keyword>
<feature type="domain" description="Palmitoyltransferase DHHC" evidence="9">
    <location>
        <begin position="159"/>
        <end position="303"/>
    </location>
</feature>
<evidence type="ECO:0000313" key="11">
    <source>
        <dbReference type="Proteomes" id="UP000695562"/>
    </source>
</evidence>
<dbReference type="InterPro" id="IPR039859">
    <property type="entry name" value="PFA4/ZDH16/20/ERF2-like"/>
</dbReference>
<comment type="catalytic activity">
    <reaction evidence="7">
        <text>L-cysteinyl-[protein] + hexadecanoyl-CoA = S-hexadecanoyl-L-cysteinyl-[protein] + CoA</text>
        <dbReference type="Rhea" id="RHEA:36683"/>
        <dbReference type="Rhea" id="RHEA-COMP:10131"/>
        <dbReference type="Rhea" id="RHEA-COMP:11032"/>
        <dbReference type="ChEBI" id="CHEBI:29950"/>
        <dbReference type="ChEBI" id="CHEBI:57287"/>
        <dbReference type="ChEBI" id="CHEBI:57379"/>
        <dbReference type="ChEBI" id="CHEBI:74151"/>
        <dbReference type="EC" id="2.3.1.225"/>
    </reaction>
</comment>
<feature type="transmembrane region" description="Helical" evidence="7">
    <location>
        <begin position="116"/>
        <end position="133"/>
    </location>
</feature>
<feature type="transmembrane region" description="Helical" evidence="7">
    <location>
        <begin position="269"/>
        <end position="292"/>
    </location>
</feature>
<feature type="compositionally biased region" description="Low complexity" evidence="8">
    <location>
        <begin position="316"/>
        <end position="340"/>
    </location>
</feature>
<dbReference type="GO" id="GO:0019706">
    <property type="term" value="F:protein-cysteine S-palmitoyltransferase activity"/>
    <property type="evidence" value="ECO:0007669"/>
    <property type="project" value="UniProtKB-EC"/>
</dbReference>
<reference evidence="10" key="1">
    <citation type="submission" date="2020-01" db="EMBL/GenBank/DDBJ databases">
        <title>Development of genomics and gene disruption for Polysphondylium violaceum indicates a role for the polyketide synthase stlB in stalk morphogenesis.</title>
        <authorList>
            <person name="Narita B."/>
            <person name="Kawabe Y."/>
            <person name="Kin K."/>
            <person name="Saito T."/>
            <person name="Gibbs R."/>
            <person name="Kuspa A."/>
            <person name="Muzny D."/>
            <person name="Queller D."/>
            <person name="Richards S."/>
            <person name="Strassman J."/>
            <person name="Sucgang R."/>
            <person name="Worley K."/>
            <person name="Schaap P."/>
        </authorList>
    </citation>
    <scope>NUCLEOTIDE SEQUENCE</scope>
    <source>
        <strain evidence="10">QSvi11</strain>
    </source>
</reference>
<evidence type="ECO:0000256" key="2">
    <source>
        <dbReference type="ARBA" id="ARBA00022679"/>
    </source>
</evidence>
<keyword evidence="2 7" id="KW-0808">Transferase</keyword>
<dbReference type="OrthoDB" id="5977743at2759"/>
<dbReference type="PROSITE" id="PS50216">
    <property type="entry name" value="DHHC"/>
    <property type="match status" value="1"/>
</dbReference>
<dbReference type="GO" id="GO:0005794">
    <property type="term" value="C:Golgi apparatus"/>
    <property type="evidence" value="ECO:0007669"/>
    <property type="project" value="TreeGrafter"/>
</dbReference>
<dbReference type="GO" id="GO:0005783">
    <property type="term" value="C:endoplasmic reticulum"/>
    <property type="evidence" value="ECO:0007669"/>
    <property type="project" value="TreeGrafter"/>
</dbReference>
<protein>
    <recommendedName>
        <fullName evidence="7">Palmitoyltransferase</fullName>
        <ecNumber evidence="7">2.3.1.225</ecNumber>
    </recommendedName>
</protein>
<name>A0A8J4PRX2_9MYCE</name>
<evidence type="ECO:0000256" key="6">
    <source>
        <dbReference type="ARBA" id="ARBA00023315"/>
    </source>
</evidence>
<comment type="domain">
    <text evidence="7">The DHHC domain is required for palmitoyltransferase activity.</text>
</comment>
<dbReference type="InterPro" id="IPR001594">
    <property type="entry name" value="Palmitoyltrfase_DHHC"/>
</dbReference>
<organism evidence="10 11">
    <name type="scientific">Polysphondylium violaceum</name>
    <dbReference type="NCBI Taxonomy" id="133409"/>
    <lineage>
        <taxon>Eukaryota</taxon>
        <taxon>Amoebozoa</taxon>
        <taxon>Evosea</taxon>
        <taxon>Eumycetozoa</taxon>
        <taxon>Dictyostelia</taxon>
        <taxon>Dictyosteliales</taxon>
        <taxon>Dictyosteliaceae</taxon>
        <taxon>Polysphondylium</taxon>
    </lineage>
</organism>
<comment type="similarity">
    <text evidence="7">Belongs to the DHHC palmitoyltransferase family.</text>
</comment>
<dbReference type="GO" id="GO:0016020">
    <property type="term" value="C:membrane"/>
    <property type="evidence" value="ECO:0007669"/>
    <property type="project" value="UniProtKB-SubCell"/>
</dbReference>
<accession>A0A8J4PRX2</accession>
<evidence type="ECO:0000256" key="8">
    <source>
        <dbReference type="SAM" id="MobiDB-lite"/>
    </source>
</evidence>
<evidence type="ECO:0000256" key="7">
    <source>
        <dbReference type="RuleBase" id="RU079119"/>
    </source>
</evidence>
<dbReference type="PANTHER" id="PTHR22883">
    <property type="entry name" value="ZINC FINGER DHHC DOMAIN CONTAINING PROTEIN"/>
    <property type="match status" value="1"/>
</dbReference>
<gene>
    <name evidence="10" type="ORF">CYY_006812</name>
</gene>
<dbReference type="Proteomes" id="UP000695562">
    <property type="component" value="Unassembled WGS sequence"/>
</dbReference>
<sequence>MDLILSLIVGYVIFAVFILYTLILGQSDYHRDGVIGWCHYFLTAGLQIHCLKCFSKICPRKVRSSFGSCYHYFMYKPNRILQGLYLSLVLVGFYLFHKDAFPFLQAPYLEEFHKVGAIFMVSFTLITFIIASVSDPGIITTDNVDQYNVYDYDRYLYIKKHCETCNFTKPARSKHCRICDKCISRFDHHCPWINNCVGEKNLKYFLLFVLSTAILCLYGAFLCGSIMYSFVKVKDLFNLGFHDNGRWVPITTSMVVQFIAFETRSVLPLGILCIVISVFLFYFFAYHLYLVVKNTTTNETFKWSDIKDQIKLQKLNNSNNDNSKSTQEDSSSNNNSNSKSKQQKRNQNSKKKDALFPSAAIDKYTLTLPLPDSFKDLKNIYNRGVINNIIEVILPLSQNK</sequence>
<keyword evidence="3 7" id="KW-0812">Transmembrane</keyword>
<keyword evidence="6 7" id="KW-0012">Acyltransferase</keyword>
<keyword evidence="4 7" id="KW-1133">Transmembrane helix</keyword>
<evidence type="ECO:0000313" key="10">
    <source>
        <dbReference type="EMBL" id="KAF2071885.1"/>
    </source>
</evidence>
<dbReference type="EC" id="2.3.1.225" evidence="7"/>